<protein>
    <submittedName>
        <fullName evidence="2">Uncharacterized protein</fullName>
    </submittedName>
</protein>
<dbReference type="RefSeq" id="WP_155300465.1">
    <property type="nucleotide sequence ID" value="NZ_BMQG01000039.1"/>
</dbReference>
<sequence>MSLCGHTLADLIEAKYTVNALQASDYAYVLERLEREGHGWKFLRSVSKGPLANYGPLPFIVFGIFGAGVAEVFGLKVPAQTADVFRQLAFWGGVVWVSLLFVVHTTRRFSRMRLDVIRELMIRHT</sequence>
<accession>A0A8H9GW81</accession>
<evidence type="ECO:0000313" key="3">
    <source>
        <dbReference type="Proteomes" id="UP000600547"/>
    </source>
</evidence>
<name>A0A8H9GW81_9DEIO</name>
<keyword evidence="1" id="KW-0472">Membrane</keyword>
<keyword evidence="3" id="KW-1185">Reference proteome</keyword>
<evidence type="ECO:0000313" key="2">
    <source>
        <dbReference type="EMBL" id="GGM60466.1"/>
    </source>
</evidence>
<feature type="transmembrane region" description="Helical" evidence="1">
    <location>
        <begin position="85"/>
        <end position="103"/>
    </location>
</feature>
<dbReference type="AlphaFoldDB" id="A0A8H9GW81"/>
<gene>
    <name evidence="2" type="ORF">GCM10008956_40220</name>
</gene>
<evidence type="ECO:0000256" key="1">
    <source>
        <dbReference type="SAM" id="Phobius"/>
    </source>
</evidence>
<feature type="transmembrane region" description="Helical" evidence="1">
    <location>
        <begin position="51"/>
        <end position="73"/>
    </location>
</feature>
<keyword evidence="1" id="KW-1133">Transmembrane helix</keyword>
<comment type="caution">
    <text evidence="2">The sequence shown here is derived from an EMBL/GenBank/DDBJ whole genome shotgun (WGS) entry which is preliminary data.</text>
</comment>
<keyword evidence="1" id="KW-0812">Transmembrane</keyword>
<dbReference type="Proteomes" id="UP000600547">
    <property type="component" value="Unassembled WGS sequence"/>
</dbReference>
<organism evidence="2 3">
    <name type="scientific">Deinococcus arenae</name>
    <dbReference type="NCBI Taxonomy" id="1452751"/>
    <lineage>
        <taxon>Bacteria</taxon>
        <taxon>Thermotogati</taxon>
        <taxon>Deinococcota</taxon>
        <taxon>Deinococci</taxon>
        <taxon>Deinococcales</taxon>
        <taxon>Deinococcaceae</taxon>
        <taxon>Deinococcus</taxon>
    </lineage>
</organism>
<dbReference type="EMBL" id="BMQG01000039">
    <property type="protein sequence ID" value="GGM60466.1"/>
    <property type="molecule type" value="Genomic_DNA"/>
</dbReference>
<proteinExistence type="predicted"/>
<reference evidence="3" key="1">
    <citation type="journal article" date="2019" name="Int. J. Syst. Evol. Microbiol.">
        <title>The Global Catalogue of Microorganisms (GCM) 10K type strain sequencing project: providing services to taxonomists for standard genome sequencing and annotation.</title>
        <authorList>
            <consortium name="The Broad Institute Genomics Platform"/>
            <consortium name="The Broad Institute Genome Sequencing Center for Infectious Disease"/>
            <person name="Wu L."/>
            <person name="Ma J."/>
        </authorList>
    </citation>
    <scope>NUCLEOTIDE SEQUENCE [LARGE SCALE GENOMIC DNA]</scope>
    <source>
        <strain evidence="3">JCM 31047</strain>
    </source>
</reference>